<evidence type="ECO:0000256" key="8">
    <source>
        <dbReference type="ARBA" id="ARBA00022782"/>
    </source>
</evidence>
<evidence type="ECO:0000256" key="1">
    <source>
        <dbReference type="ARBA" id="ARBA00004123"/>
    </source>
</evidence>
<protein>
    <submittedName>
        <fullName evidence="18">Fez family zinc finger protein 2</fullName>
    </submittedName>
</protein>
<dbReference type="InterPro" id="IPR050717">
    <property type="entry name" value="C2H2-ZF_Transcription_Reg"/>
</dbReference>
<organism evidence="18 19">
    <name type="scientific">Trichinella spiralis</name>
    <name type="common">Trichina worm</name>
    <dbReference type="NCBI Taxonomy" id="6334"/>
    <lineage>
        <taxon>Eukaryota</taxon>
        <taxon>Metazoa</taxon>
        <taxon>Ecdysozoa</taxon>
        <taxon>Nematoda</taxon>
        <taxon>Enoplea</taxon>
        <taxon>Dorylaimia</taxon>
        <taxon>Trichinellida</taxon>
        <taxon>Trichinellidae</taxon>
        <taxon>Trichinella</taxon>
    </lineage>
</organism>
<keyword evidence="13" id="KW-0804">Transcription</keyword>
<evidence type="ECO:0000256" key="16">
    <source>
        <dbReference type="SAM" id="MobiDB-lite"/>
    </source>
</evidence>
<evidence type="ECO:0000256" key="14">
    <source>
        <dbReference type="ARBA" id="ARBA00023242"/>
    </source>
</evidence>
<evidence type="ECO:0000256" key="10">
    <source>
        <dbReference type="ARBA" id="ARBA00022902"/>
    </source>
</evidence>
<name>A0A0V1ATE8_TRISP</name>
<evidence type="ECO:0000256" key="5">
    <source>
        <dbReference type="ARBA" id="ARBA00022723"/>
    </source>
</evidence>
<reference evidence="18 19" key="1">
    <citation type="submission" date="2015-01" db="EMBL/GenBank/DDBJ databases">
        <title>Evolution of Trichinella species and genotypes.</title>
        <authorList>
            <person name="Korhonen P.K."/>
            <person name="Edoardo P."/>
            <person name="Giuseppe L.R."/>
            <person name="Gasser R.B."/>
        </authorList>
    </citation>
    <scope>NUCLEOTIDE SEQUENCE [LARGE SCALE GENOMIC DNA]</scope>
    <source>
        <strain evidence="18">ISS3</strain>
    </source>
</reference>
<dbReference type="FunFam" id="3.30.160.60:FF:000863">
    <property type="entry name" value="fez family zinc finger protein 2"/>
    <property type="match status" value="1"/>
</dbReference>
<dbReference type="eggNOG" id="KOG1721">
    <property type="taxonomic scope" value="Eukaryota"/>
</dbReference>
<accession>A0A0V1ATE8</accession>
<dbReference type="SMART" id="SM00355">
    <property type="entry name" value="ZnF_C2H2"/>
    <property type="match status" value="6"/>
</dbReference>
<evidence type="ECO:0000256" key="2">
    <source>
        <dbReference type="ARBA" id="ARBA00006991"/>
    </source>
</evidence>
<dbReference type="FunFam" id="3.30.160.60:FF:000164">
    <property type="entry name" value="Fez family zinc finger protein 2"/>
    <property type="match status" value="1"/>
</dbReference>
<evidence type="ECO:0000313" key="19">
    <source>
        <dbReference type="Proteomes" id="UP000054776"/>
    </source>
</evidence>
<keyword evidence="10" id="KW-0524">Neurogenesis</keyword>
<evidence type="ECO:0000256" key="15">
    <source>
        <dbReference type="PROSITE-ProRule" id="PRU00042"/>
    </source>
</evidence>
<dbReference type="GO" id="GO:0030154">
    <property type="term" value="P:cell differentiation"/>
    <property type="evidence" value="ECO:0007669"/>
    <property type="project" value="UniProtKB-KW"/>
</dbReference>
<keyword evidence="7 15" id="KW-0863">Zinc-finger</keyword>
<feature type="region of interest" description="Disordered" evidence="16">
    <location>
        <begin position="407"/>
        <end position="438"/>
    </location>
</feature>
<evidence type="ECO:0000256" key="3">
    <source>
        <dbReference type="ARBA" id="ARBA00022473"/>
    </source>
</evidence>
<feature type="domain" description="C2H2-type" evidence="17">
    <location>
        <begin position="471"/>
        <end position="498"/>
    </location>
</feature>
<evidence type="ECO:0000256" key="9">
    <source>
        <dbReference type="ARBA" id="ARBA00022833"/>
    </source>
</evidence>
<keyword evidence="12" id="KW-0238">DNA-binding</keyword>
<proteinExistence type="inferred from homology"/>
<evidence type="ECO:0000259" key="17">
    <source>
        <dbReference type="PROSITE" id="PS50157"/>
    </source>
</evidence>
<dbReference type="PROSITE" id="PS00028">
    <property type="entry name" value="ZINC_FINGER_C2H2_1"/>
    <property type="match status" value="6"/>
</dbReference>
<keyword evidence="3" id="KW-0217">Developmental protein</keyword>
<keyword evidence="4" id="KW-0678">Repressor</keyword>
<dbReference type="SUPFAM" id="SSF57667">
    <property type="entry name" value="beta-beta-alpha zinc fingers"/>
    <property type="match status" value="3"/>
</dbReference>
<dbReference type="GO" id="GO:0005634">
    <property type="term" value="C:nucleus"/>
    <property type="evidence" value="ECO:0007669"/>
    <property type="project" value="UniProtKB-SubCell"/>
</dbReference>
<evidence type="ECO:0000256" key="4">
    <source>
        <dbReference type="ARBA" id="ARBA00022491"/>
    </source>
</evidence>
<dbReference type="AlphaFoldDB" id="A0A0V1ATE8"/>
<comment type="caution">
    <text evidence="18">The sequence shown here is derived from an EMBL/GenBank/DDBJ whole genome shotgun (WGS) entry which is preliminary data.</text>
</comment>
<dbReference type="FunFam" id="3.30.160.60:FF:000251">
    <property type="entry name" value="FEZ family zinc finger 2"/>
    <property type="match status" value="1"/>
</dbReference>
<dbReference type="FunFam" id="3.30.160.60:FF:000103">
    <property type="entry name" value="FEZ family zinc finger 1"/>
    <property type="match status" value="1"/>
</dbReference>
<dbReference type="PANTHER" id="PTHR14196">
    <property type="entry name" value="ODD-SKIPPED - RELATED"/>
    <property type="match status" value="1"/>
</dbReference>
<dbReference type="GO" id="GO:0000981">
    <property type="term" value="F:DNA-binding transcription factor activity, RNA polymerase II-specific"/>
    <property type="evidence" value="ECO:0007669"/>
    <property type="project" value="TreeGrafter"/>
</dbReference>
<keyword evidence="14" id="KW-0539">Nucleus</keyword>
<dbReference type="FunFam" id="3.30.160.60:FF:000227">
    <property type="entry name" value="fez family zinc finger protein 1"/>
    <property type="match status" value="1"/>
</dbReference>
<dbReference type="Gene3D" id="3.30.160.60">
    <property type="entry name" value="Classic Zinc Finger"/>
    <property type="match status" value="6"/>
</dbReference>
<evidence type="ECO:0000256" key="7">
    <source>
        <dbReference type="ARBA" id="ARBA00022771"/>
    </source>
</evidence>
<dbReference type="InterPro" id="IPR036236">
    <property type="entry name" value="Znf_C2H2_sf"/>
</dbReference>
<dbReference type="FunFam" id="3.30.160.60:FF:000194">
    <property type="entry name" value="Fez family zinc finger protein 2"/>
    <property type="match status" value="1"/>
</dbReference>
<evidence type="ECO:0000313" key="18">
    <source>
        <dbReference type="EMBL" id="KRY27990.1"/>
    </source>
</evidence>
<dbReference type="GO" id="GO:0007399">
    <property type="term" value="P:nervous system development"/>
    <property type="evidence" value="ECO:0007669"/>
    <property type="project" value="UniProtKB-KW"/>
</dbReference>
<keyword evidence="8" id="KW-0221">Differentiation</keyword>
<keyword evidence="6" id="KW-0677">Repeat</keyword>
<dbReference type="GO" id="GO:0008270">
    <property type="term" value="F:zinc ion binding"/>
    <property type="evidence" value="ECO:0007669"/>
    <property type="project" value="UniProtKB-KW"/>
</dbReference>
<feature type="domain" description="C2H2-type" evidence="17">
    <location>
        <begin position="583"/>
        <end position="611"/>
    </location>
</feature>
<keyword evidence="19" id="KW-1185">Reference proteome</keyword>
<sequence>MHFSGKRRMTTDPLQTNQCNDKANNYHFDPDGLFEPCGCDKQCRLSLIGRSQVQISFFTYARNSFQLHVQRVFNQQHAIEQTLAIGHLVVRLPPFVQWPRGVGDNYVGEINARHGSRCRWTVIDHQVNNGQGANSGQPLSRLSDQLPPFHRLLSARFGQVGTDKSASENHISYLSIDTDSSLVIPQPASYCTSANADWSVICMMARLALRCFRSDHLIVIWSWQRSCELDCELLEKMNETLSFSVSRLMQPDPTQQQQQQQYQQQQQQQYQQLQLQLQLQLHQQQLNQVHFQEQRKIGEQWIVYSQQQAIPRLWNPTVPQPGIWPSLPNSDALYPLWVMNNVFAAAAVAAATGTKPVPILSTGYHPYLQLAIEEPKELEERQSHMSSPRVDATINQQVESNQIPAEIQTENFQEQKSVASTSKASPKRNSPTTQQQQAKTKTFVCPDCGKVFNAHYNLMRHMPVHTGARPFVCKMCGKGFRQASTLCRHKIIHTHEKPHKCQTCGKAFNRSSTLNTHARIHLGYKPFVCEFCGKGFHQKGNYKNHKMTHNGEKAFKCHICQKAFHQVYNLTFHMHTHQEKKPFTCHICGKGFCRNFDLKKHLRKLHERVKPSHEENENQTTGSSVFRSIATMI</sequence>
<dbReference type="InterPro" id="IPR013087">
    <property type="entry name" value="Znf_C2H2_type"/>
</dbReference>
<dbReference type="Proteomes" id="UP000054776">
    <property type="component" value="Unassembled WGS sequence"/>
</dbReference>
<evidence type="ECO:0000256" key="11">
    <source>
        <dbReference type="ARBA" id="ARBA00023015"/>
    </source>
</evidence>
<keyword evidence="11" id="KW-0805">Transcription regulation</keyword>
<evidence type="ECO:0000256" key="12">
    <source>
        <dbReference type="ARBA" id="ARBA00023125"/>
    </source>
</evidence>
<keyword evidence="5" id="KW-0479">Metal-binding</keyword>
<dbReference type="OrthoDB" id="5062908at2759"/>
<dbReference type="PROSITE" id="PS50157">
    <property type="entry name" value="ZINC_FINGER_C2H2_2"/>
    <property type="match status" value="6"/>
</dbReference>
<feature type="domain" description="C2H2-type" evidence="17">
    <location>
        <begin position="527"/>
        <end position="554"/>
    </location>
</feature>
<feature type="domain" description="C2H2-type" evidence="17">
    <location>
        <begin position="443"/>
        <end position="470"/>
    </location>
</feature>
<evidence type="ECO:0000256" key="6">
    <source>
        <dbReference type="ARBA" id="ARBA00022737"/>
    </source>
</evidence>
<gene>
    <name evidence="18" type="primary">fezf2</name>
    <name evidence="18" type="ORF">T01_5330</name>
</gene>
<dbReference type="Pfam" id="PF00096">
    <property type="entry name" value="zf-C2H2"/>
    <property type="match status" value="5"/>
</dbReference>
<dbReference type="EMBL" id="JYDH01000225">
    <property type="protein sequence ID" value="KRY27990.1"/>
    <property type="molecule type" value="Genomic_DNA"/>
</dbReference>
<feature type="compositionally biased region" description="Polar residues" evidence="16">
    <location>
        <begin position="407"/>
        <end position="431"/>
    </location>
</feature>
<feature type="domain" description="C2H2-type" evidence="17">
    <location>
        <begin position="499"/>
        <end position="526"/>
    </location>
</feature>
<comment type="similarity">
    <text evidence="2">Belongs to the krueppel C2H2-type zinc-finger protein family.</text>
</comment>
<feature type="domain" description="C2H2-type" evidence="17">
    <location>
        <begin position="555"/>
        <end position="582"/>
    </location>
</feature>
<evidence type="ECO:0000256" key="13">
    <source>
        <dbReference type="ARBA" id="ARBA00023163"/>
    </source>
</evidence>
<comment type="subcellular location">
    <subcellularLocation>
        <location evidence="1">Nucleus</location>
    </subcellularLocation>
</comment>
<dbReference type="GO" id="GO:0000977">
    <property type="term" value="F:RNA polymerase II transcription regulatory region sequence-specific DNA binding"/>
    <property type="evidence" value="ECO:0007669"/>
    <property type="project" value="TreeGrafter"/>
</dbReference>
<dbReference type="InParanoid" id="A0A0V1ATE8"/>
<dbReference type="PANTHER" id="PTHR14196:SF12">
    <property type="entry name" value="ZINC FINGER PROTEIN 208-LIKE"/>
    <property type="match status" value="1"/>
</dbReference>
<keyword evidence="9" id="KW-0862">Zinc</keyword>